<keyword evidence="3" id="KW-1185">Reference proteome</keyword>
<dbReference type="EMBL" id="JANPWB010000009">
    <property type="protein sequence ID" value="KAJ1150044.1"/>
    <property type="molecule type" value="Genomic_DNA"/>
</dbReference>
<name>A0AAV7RB63_PLEWA</name>
<dbReference type="Proteomes" id="UP001066276">
    <property type="component" value="Chromosome 5"/>
</dbReference>
<gene>
    <name evidence="2" type="ORF">NDU88_002842</name>
</gene>
<evidence type="ECO:0000313" key="2">
    <source>
        <dbReference type="EMBL" id="KAJ1150044.1"/>
    </source>
</evidence>
<proteinExistence type="predicted"/>
<evidence type="ECO:0000256" key="1">
    <source>
        <dbReference type="SAM" id="MobiDB-lite"/>
    </source>
</evidence>
<dbReference type="AlphaFoldDB" id="A0AAV7RB63"/>
<accession>A0AAV7RB63</accession>
<organism evidence="2 3">
    <name type="scientific">Pleurodeles waltl</name>
    <name type="common">Iberian ribbed newt</name>
    <dbReference type="NCBI Taxonomy" id="8319"/>
    <lineage>
        <taxon>Eukaryota</taxon>
        <taxon>Metazoa</taxon>
        <taxon>Chordata</taxon>
        <taxon>Craniata</taxon>
        <taxon>Vertebrata</taxon>
        <taxon>Euteleostomi</taxon>
        <taxon>Amphibia</taxon>
        <taxon>Batrachia</taxon>
        <taxon>Caudata</taxon>
        <taxon>Salamandroidea</taxon>
        <taxon>Salamandridae</taxon>
        <taxon>Pleurodelinae</taxon>
        <taxon>Pleurodeles</taxon>
    </lineage>
</organism>
<evidence type="ECO:0000313" key="3">
    <source>
        <dbReference type="Proteomes" id="UP001066276"/>
    </source>
</evidence>
<feature type="compositionally biased region" description="Basic and acidic residues" evidence="1">
    <location>
        <begin position="170"/>
        <end position="184"/>
    </location>
</feature>
<feature type="region of interest" description="Disordered" evidence="1">
    <location>
        <begin position="162"/>
        <end position="184"/>
    </location>
</feature>
<reference evidence="2" key="1">
    <citation type="journal article" date="2022" name="bioRxiv">
        <title>Sequencing and chromosome-scale assembly of the giantPleurodeles waltlgenome.</title>
        <authorList>
            <person name="Brown T."/>
            <person name="Elewa A."/>
            <person name="Iarovenko S."/>
            <person name="Subramanian E."/>
            <person name="Araus A.J."/>
            <person name="Petzold A."/>
            <person name="Susuki M."/>
            <person name="Suzuki K.-i.T."/>
            <person name="Hayashi T."/>
            <person name="Toyoda A."/>
            <person name="Oliveira C."/>
            <person name="Osipova E."/>
            <person name="Leigh N.D."/>
            <person name="Simon A."/>
            <person name="Yun M.H."/>
        </authorList>
    </citation>
    <scope>NUCLEOTIDE SEQUENCE</scope>
    <source>
        <strain evidence="2">20211129_DDA</strain>
        <tissue evidence="2">Liver</tissue>
    </source>
</reference>
<protein>
    <submittedName>
        <fullName evidence="2">Uncharacterized protein</fullName>
    </submittedName>
</protein>
<sequence length="184" mass="20457">MTKTPQQVSVVPKVARKEAILVLGLRKRFIDSVLNQVREVKETTGFKRWLLEHRDSTPHEGLCVDDEVDLEWQLQLPITLWNGGVCFNLSWDRGARWRASWPLGPGRGGYEEAGPGGVAWLVRGLEIHAGPSGEERLLKRRLAAGGARWCAERGSRAQYAGDCGRSAVEGGHDRVAEEPRRGPK</sequence>
<comment type="caution">
    <text evidence="2">The sequence shown here is derived from an EMBL/GenBank/DDBJ whole genome shotgun (WGS) entry which is preliminary data.</text>
</comment>